<dbReference type="RefSeq" id="WP_317704208.1">
    <property type="nucleotide sequence ID" value="NZ_AP024714.1"/>
</dbReference>
<dbReference type="Proteomes" id="UP001321825">
    <property type="component" value="Chromosome"/>
</dbReference>
<feature type="transmembrane region" description="Helical" evidence="7">
    <location>
        <begin position="164"/>
        <end position="183"/>
    </location>
</feature>
<evidence type="ECO:0000256" key="1">
    <source>
        <dbReference type="ARBA" id="ARBA00003279"/>
    </source>
</evidence>
<dbReference type="GO" id="GO:0022857">
    <property type="term" value="F:transmembrane transporter activity"/>
    <property type="evidence" value="ECO:0007669"/>
    <property type="project" value="InterPro"/>
</dbReference>
<feature type="transmembrane region" description="Helical" evidence="7">
    <location>
        <begin position="238"/>
        <end position="258"/>
    </location>
</feature>
<evidence type="ECO:0000256" key="5">
    <source>
        <dbReference type="ARBA" id="ARBA00022989"/>
    </source>
</evidence>
<proteinExistence type="inferred from homology"/>
<feature type="transmembrane region" description="Helical" evidence="7">
    <location>
        <begin position="331"/>
        <end position="353"/>
    </location>
</feature>
<dbReference type="GO" id="GO:0016020">
    <property type="term" value="C:membrane"/>
    <property type="evidence" value="ECO:0007669"/>
    <property type="project" value="UniProtKB-SubCell"/>
</dbReference>
<dbReference type="Gene3D" id="1.20.1250.20">
    <property type="entry name" value="MFS general substrate transporter like domains"/>
    <property type="match status" value="2"/>
</dbReference>
<feature type="transmembrane region" description="Helical" evidence="7">
    <location>
        <begin position="74"/>
        <end position="98"/>
    </location>
</feature>
<dbReference type="InterPro" id="IPR011701">
    <property type="entry name" value="MFS"/>
</dbReference>
<dbReference type="PRINTS" id="PR01035">
    <property type="entry name" value="TCRTETA"/>
</dbReference>
<dbReference type="Pfam" id="PF07690">
    <property type="entry name" value="MFS_1"/>
    <property type="match status" value="1"/>
</dbReference>
<dbReference type="EMBL" id="AP024714">
    <property type="protein sequence ID" value="BCX81779.1"/>
    <property type="molecule type" value="Genomic_DNA"/>
</dbReference>
<reference evidence="10" key="1">
    <citation type="journal article" date="2024" name="Int. J. Syst. Evol. Microbiol.">
        <title>Methylomarinovum tepidoasis sp. nov., a moderately thermophilic methanotroph of the family Methylothermaceae isolated from a deep-sea hydrothermal field.</title>
        <authorList>
            <person name="Hirayama H."/>
            <person name="Takaki Y."/>
            <person name="Abe M."/>
            <person name="Miyazaki M."/>
            <person name="Uematsu K."/>
            <person name="Matsui Y."/>
            <person name="Takai K."/>
        </authorList>
    </citation>
    <scope>NUCLEOTIDE SEQUENCE [LARGE SCALE GENOMIC DNA]</scope>
    <source>
        <strain evidence="10">IT-9</strain>
    </source>
</reference>
<evidence type="ECO:0000313" key="9">
    <source>
        <dbReference type="EMBL" id="BCX81779.1"/>
    </source>
</evidence>
<sequence>MRLPRTVIVLGLVSFLNDAASEMITPLLPVFLTAVLGSGAAVVGLVEGVAEASASFLKIVSGRLADRGWRHKRLVLGGYALSNLCRPLIGLATAWPWVLGLRFLDRIGKGLRTAPRDALIAAATPEPLRGRAFGFHRALDNAGAVAGPLLAFALLRQDVPMTQVFLWSALPGALVLALLAFGLKEPARPAVAPKPPPLRWRALDPHLQGLILAGGALALAAAPEVFVVLWATGRGLEIAWVPLLWAAASAIKTPLALLGGEASDRLGRRAVLLGGWGVRVAMLVALALARDGVWLTWTLFLGYAGALALTEGPERALIGDHAPPARRATAYGLFHMVVGLAALPGGLLFGTLWQWWGSTVAFLCSAAVTALAAAILAWLTRRQPIFRPASPGNS</sequence>
<evidence type="ECO:0000256" key="6">
    <source>
        <dbReference type="ARBA" id="ARBA00023136"/>
    </source>
</evidence>
<feature type="transmembrane region" description="Helical" evidence="7">
    <location>
        <begin position="209"/>
        <end position="232"/>
    </location>
</feature>
<comment type="function">
    <text evidence="1">Resistance to tetracycline by an active tetracycline efflux. This is an energy-dependent process that decreases the accumulation of the antibiotic in whole cells. This protein functions as a metal-tetracycline/H(+) antiporter.</text>
</comment>
<keyword evidence="10" id="KW-1185">Reference proteome</keyword>
<gene>
    <name evidence="9" type="ORF">MIT9_P1359</name>
</gene>
<evidence type="ECO:0000256" key="2">
    <source>
        <dbReference type="ARBA" id="ARBA00004141"/>
    </source>
</evidence>
<dbReference type="InterPro" id="IPR036259">
    <property type="entry name" value="MFS_trans_sf"/>
</dbReference>
<keyword evidence="4 7" id="KW-0812">Transmembrane</keyword>
<evidence type="ECO:0000259" key="8">
    <source>
        <dbReference type="PROSITE" id="PS50850"/>
    </source>
</evidence>
<accession>A0AAU9C711</accession>
<dbReference type="KEGG" id="mcau:MIT9_P1359"/>
<feature type="transmembrane region" description="Helical" evidence="7">
    <location>
        <begin position="31"/>
        <end position="53"/>
    </location>
</feature>
<dbReference type="PANTHER" id="PTHR23518">
    <property type="entry name" value="C-METHYLTRANSFERASE"/>
    <property type="match status" value="1"/>
</dbReference>
<dbReference type="PROSITE" id="PS00216">
    <property type="entry name" value="SUGAR_TRANSPORT_1"/>
    <property type="match status" value="1"/>
</dbReference>
<organism evidence="9 10">
    <name type="scientific">Methylomarinovum caldicuralii</name>
    <dbReference type="NCBI Taxonomy" id="438856"/>
    <lineage>
        <taxon>Bacteria</taxon>
        <taxon>Pseudomonadati</taxon>
        <taxon>Pseudomonadota</taxon>
        <taxon>Gammaproteobacteria</taxon>
        <taxon>Methylococcales</taxon>
        <taxon>Methylothermaceae</taxon>
        <taxon>Methylomarinovum</taxon>
    </lineage>
</organism>
<evidence type="ECO:0000256" key="3">
    <source>
        <dbReference type="ARBA" id="ARBA00007520"/>
    </source>
</evidence>
<evidence type="ECO:0000256" key="4">
    <source>
        <dbReference type="ARBA" id="ARBA00022692"/>
    </source>
</evidence>
<dbReference type="PROSITE" id="PS50850">
    <property type="entry name" value="MFS"/>
    <property type="match status" value="1"/>
</dbReference>
<evidence type="ECO:0000256" key="7">
    <source>
        <dbReference type="SAM" id="Phobius"/>
    </source>
</evidence>
<dbReference type="InterPro" id="IPR005829">
    <property type="entry name" value="Sugar_transporter_CS"/>
</dbReference>
<dbReference type="AlphaFoldDB" id="A0AAU9C711"/>
<dbReference type="SUPFAM" id="SSF103473">
    <property type="entry name" value="MFS general substrate transporter"/>
    <property type="match status" value="1"/>
</dbReference>
<feature type="transmembrane region" description="Helical" evidence="7">
    <location>
        <begin position="359"/>
        <end position="379"/>
    </location>
</feature>
<dbReference type="InterPro" id="IPR020846">
    <property type="entry name" value="MFS_dom"/>
</dbReference>
<feature type="transmembrane region" description="Helical" evidence="7">
    <location>
        <begin position="294"/>
        <end position="310"/>
    </location>
</feature>
<dbReference type="InterPro" id="IPR001958">
    <property type="entry name" value="Tet-R_TetA/multi-R_MdtG-like"/>
</dbReference>
<dbReference type="CDD" id="cd17370">
    <property type="entry name" value="MFS_MJ1317_like"/>
    <property type="match status" value="1"/>
</dbReference>
<name>A0AAU9C711_9GAMM</name>
<evidence type="ECO:0000313" key="10">
    <source>
        <dbReference type="Proteomes" id="UP001321825"/>
    </source>
</evidence>
<feature type="domain" description="Major facilitator superfamily (MFS) profile" evidence="8">
    <location>
        <begin position="6"/>
        <end position="384"/>
    </location>
</feature>
<protein>
    <recommendedName>
        <fullName evidence="8">Major facilitator superfamily (MFS) profile domain-containing protein</fullName>
    </recommendedName>
</protein>
<feature type="transmembrane region" description="Helical" evidence="7">
    <location>
        <begin position="270"/>
        <end position="288"/>
    </location>
</feature>
<comment type="similarity">
    <text evidence="3">Belongs to the major facilitator superfamily. TCR/Tet family.</text>
</comment>
<keyword evidence="5 7" id="KW-1133">Transmembrane helix</keyword>
<comment type="subcellular location">
    <subcellularLocation>
        <location evidence="2">Membrane</location>
        <topology evidence="2">Multi-pass membrane protein</topology>
    </subcellularLocation>
</comment>
<dbReference type="PANTHER" id="PTHR23518:SF2">
    <property type="entry name" value="MAJOR FACILITATOR SUPERFAMILY TRANSPORTER"/>
    <property type="match status" value="1"/>
</dbReference>
<keyword evidence="6 7" id="KW-0472">Membrane</keyword>